<dbReference type="Gene3D" id="2.130.10.10">
    <property type="entry name" value="YVTN repeat-like/Quinoprotein amine dehydrogenase"/>
    <property type="match status" value="3"/>
</dbReference>
<dbReference type="AlphaFoldDB" id="A0A556QL20"/>
<dbReference type="InterPro" id="IPR015943">
    <property type="entry name" value="WD40/YVTN_repeat-like_dom_sf"/>
</dbReference>
<evidence type="ECO:0000313" key="6">
    <source>
        <dbReference type="EMBL" id="TSJ77334.1"/>
    </source>
</evidence>
<reference evidence="6 7" key="1">
    <citation type="submission" date="2019-07" db="EMBL/GenBank/DDBJ databases">
        <title>Description of 53C-WASEF.</title>
        <authorList>
            <person name="Pitt A."/>
            <person name="Hahn M.W."/>
        </authorList>
    </citation>
    <scope>NUCLEOTIDE SEQUENCE [LARGE SCALE GENOMIC DNA]</scope>
    <source>
        <strain evidence="6 7">53C-WASEF</strain>
    </source>
</reference>
<dbReference type="SUPFAM" id="SSF110296">
    <property type="entry name" value="Oligoxyloglucan reducing end-specific cellobiohydrolase"/>
    <property type="match status" value="2"/>
</dbReference>
<dbReference type="InterPro" id="IPR055372">
    <property type="entry name" value="CBM96"/>
</dbReference>
<evidence type="ECO:0000256" key="1">
    <source>
        <dbReference type="ARBA" id="ARBA00004613"/>
    </source>
</evidence>
<comment type="subcellular location">
    <subcellularLocation>
        <location evidence="1">Secreted</location>
    </subcellularLocation>
</comment>
<feature type="compositionally biased region" description="Polar residues" evidence="4">
    <location>
        <begin position="900"/>
        <end position="914"/>
    </location>
</feature>
<keyword evidence="2" id="KW-0964">Secreted</keyword>
<dbReference type="Proteomes" id="UP000315648">
    <property type="component" value="Unassembled WGS sequence"/>
</dbReference>
<proteinExistence type="predicted"/>
<keyword evidence="7" id="KW-1185">Reference proteome</keyword>
<organism evidence="6 7">
    <name type="scientific">Rariglobus hedericola</name>
    <dbReference type="NCBI Taxonomy" id="2597822"/>
    <lineage>
        <taxon>Bacteria</taxon>
        <taxon>Pseudomonadati</taxon>
        <taxon>Verrucomicrobiota</taxon>
        <taxon>Opitutia</taxon>
        <taxon>Opitutales</taxon>
        <taxon>Opitutaceae</taxon>
        <taxon>Rariglobus</taxon>
    </lineage>
</organism>
<dbReference type="PANTHER" id="PTHR43739:SF5">
    <property type="entry name" value="EXO-ALPHA-SIALIDASE"/>
    <property type="match status" value="1"/>
</dbReference>
<evidence type="ECO:0000313" key="7">
    <source>
        <dbReference type="Proteomes" id="UP000315648"/>
    </source>
</evidence>
<keyword evidence="3" id="KW-0732">Signal</keyword>
<dbReference type="OrthoDB" id="184130at2"/>
<dbReference type="PANTHER" id="PTHR43739">
    <property type="entry name" value="XYLOGLUCANASE (EUROFUNG)"/>
    <property type="match status" value="1"/>
</dbReference>
<dbReference type="NCBIfam" id="NF033679">
    <property type="entry name" value="DNRLRE_dom"/>
    <property type="match status" value="1"/>
</dbReference>
<dbReference type="Pfam" id="PF24517">
    <property type="entry name" value="CBM96"/>
    <property type="match status" value="1"/>
</dbReference>
<feature type="region of interest" description="Disordered" evidence="4">
    <location>
        <begin position="895"/>
        <end position="917"/>
    </location>
</feature>
<comment type="caution">
    <text evidence="6">The sequence shown here is derived from an EMBL/GenBank/DDBJ whole genome shotgun (WGS) entry which is preliminary data.</text>
</comment>
<sequence length="1163" mass="121314">MPALWSDFLCLRADLSVPLAHAYPRSPAPAKTPPRFLHPMKTPPTPPCSPGRSARFQRIATTLFAGTLLAVSAAYAQTSTIYGLTADRQVNSAGTLSDGTPMQAGYSGTTAQNAVVVFQLPTLPAGKEFDAASLRLYFAAPSGTPSFNGDLYALGVSASSAVQSGDYYSGALDAGAVRLQDNLVTPSATSGARVSNAADLTDFLNAAYDKGARAGQYVFFRVSPDVAGLNNYTRYNLYSREYSGGSFYWPSLTYGTADIPPSWVSVPLGGGGYVTGLISDPTGADVYCRTDVGGAFKWNAAGGNWDSITDVIVPTSTPAASALTGTTAIALDPSNSNNLYVATGGTGSLRGIYASTDKGATWTIINNTISMDGNGGFRSYGERLAVDPNNPSIVWFGSSFAGLYKGTKSGGTWTWMQVASTSVPFGDANGGVTFVACDKNGSSTIVYAGVFDSAGTTGGIYKSTDGVTWSKVPGATFARPARGQVAANGTLYATGFGSIARLVRGGSLEDITPAAGVDYRGLGIAQSDTTGNIIYVAEASAGTGRVWRTATAAAATPTWAVQSSTSLNNNGAITRQEPDGTPTLTGYWFGKTSSLLVNPTNPNELWAGDFFGVARTQNAQLIGGTTTGNEAIWYMLQKGQEETVVETVKNAPTGPLLLTGVADVGGFRYNDLTVRPYGTGGNGFGGGNTTSLDFSEANHSVWALGWYGTSAGGSGAYSKDAGASWLYFGGIDRRTISSGTGAWETWDLTTYLAAQKAKGVSTVTLMLATTRTTNYSSTPLLFDSREAADPSLRPKLVFNGTTTVTATSDTYVYGSAATTNYGNAATLGVSHTYSGVTTYDRQVFLKFDLTAAGAISSASLQLHRVTAAAGFDYTVTVYACASTSWVEGDGGTDNLPASEVNWNNRPKPYASSSGRPIDDPRYLTGAGVSLNGGRVAVSSTNPDRMVWMGFGTSTVPHYSNDDGVTWMPCTGLPANINRLAGKSNPSYLIQQVTADRVNGQFYMSQLSSGGGSHTIYRSTDQGATWAAAGTISAGTYNTYRTQIVAAPAANEVWFCDDGVNGTTAGGLWKSTNGAVSWTKMTGISAVRQVAFGKAASGSGYTVFFNGCLSGVQGVYRSDDYGSTWTRLVDVPSVVSIESLAGDRQNYGRVFIGTGGRGVFHGKN</sequence>
<protein>
    <submittedName>
        <fullName evidence="6">Exo-alpha-sialidase</fullName>
    </submittedName>
</protein>
<dbReference type="CDD" id="cd15482">
    <property type="entry name" value="Sialidase_non-viral"/>
    <property type="match status" value="1"/>
</dbReference>
<gene>
    <name evidence="6" type="ORF">FPL22_14665</name>
</gene>
<name>A0A556QL20_9BACT</name>
<dbReference type="GO" id="GO:0005576">
    <property type="term" value="C:extracellular region"/>
    <property type="evidence" value="ECO:0007669"/>
    <property type="project" value="UniProtKB-SubCell"/>
</dbReference>
<evidence type="ECO:0000259" key="5">
    <source>
        <dbReference type="Pfam" id="PF24517"/>
    </source>
</evidence>
<accession>A0A556QL20</accession>
<dbReference type="EMBL" id="VMBG01000002">
    <property type="protein sequence ID" value="TSJ77334.1"/>
    <property type="molecule type" value="Genomic_DNA"/>
</dbReference>
<evidence type="ECO:0000256" key="2">
    <source>
        <dbReference type="ARBA" id="ARBA00022525"/>
    </source>
</evidence>
<feature type="domain" description="Carbohydrate-binding module family 96" evidence="5">
    <location>
        <begin position="801"/>
        <end position="911"/>
    </location>
</feature>
<dbReference type="GO" id="GO:0010411">
    <property type="term" value="P:xyloglucan metabolic process"/>
    <property type="evidence" value="ECO:0007669"/>
    <property type="project" value="TreeGrafter"/>
</dbReference>
<evidence type="ECO:0000256" key="4">
    <source>
        <dbReference type="SAM" id="MobiDB-lite"/>
    </source>
</evidence>
<dbReference type="InterPro" id="IPR052025">
    <property type="entry name" value="Xyloglucanase_GH74"/>
</dbReference>
<evidence type="ECO:0000256" key="3">
    <source>
        <dbReference type="ARBA" id="ARBA00022729"/>
    </source>
</evidence>